<evidence type="ECO:0000256" key="4">
    <source>
        <dbReference type="ARBA" id="ARBA00022777"/>
    </source>
</evidence>
<proteinExistence type="predicted"/>
<sequence>GHWFLSIPSVQFYNYITSHDLRFSFSLTFVKEPFCRMAHTAAGRQVHAASHAHPIITASLYHSSVAFRTTRRRAGLSPRPNNANSGLFAACTRAQLSDDFQGIEPDVMAEPMAVAPRPLESLDDMAAFVERTRQEEENIRRRREEVELQLLRMRQQEAVRRQQAIKLRLASERANAAVLREQGGTAILESVPASAPPPGFDLPVTGAVPAEAAMSAATSAATSAVAVAQGGAPPSASNSALVVIPKKKVVLKKSKRMTAVAAAAGLHRVVTPPPQGTGAARLASNSVTAGGSDASLALAGATIGGSGSVGKALLSREELIEKRKDVSAASPAGCESGDEDCGFDQVIVPKPIFIISDCTGESAARTVRAALNQFEMRCRTQAPAQIMIYRFVESVDKMMGIIHEAAKEDALVVYTLVDPKAVKVVQTACKLQNVRYVDLWTALLDTMEVHLNAVRSGVPASLTETRKPTASLTDEYFRMIEAVEYTRKMDDGAHPQEWVNADLVILGVSRCGKTPLSIYLGQRGYKVANLPLIPGCPVPRELNEIDQTRIVGLIIDPNVLATIRRNRVNIMGVSRAQAIDYAEVKKINAELDWARKLYNAHPDWPVIDVTLRGIEETAARILKMLNDRRGDASPKWVEAYHAKQHAMAMMQRPAAAEESPYNIPEMIYGAHESTFLMQGLY</sequence>
<keyword evidence="3" id="KW-0547">Nucleotide-binding</keyword>
<evidence type="ECO:0000313" key="6">
    <source>
        <dbReference type="EMBL" id="GIL70624.1"/>
    </source>
</evidence>
<accession>A0A8J4FCK2</accession>
<organism evidence="6 7">
    <name type="scientific">Volvox reticuliferus</name>
    <dbReference type="NCBI Taxonomy" id="1737510"/>
    <lineage>
        <taxon>Eukaryota</taxon>
        <taxon>Viridiplantae</taxon>
        <taxon>Chlorophyta</taxon>
        <taxon>core chlorophytes</taxon>
        <taxon>Chlorophyceae</taxon>
        <taxon>CS clade</taxon>
        <taxon>Chlamydomonadales</taxon>
        <taxon>Volvocaceae</taxon>
        <taxon>Volvox</taxon>
    </lineage>
</organism>
<comment type="caution">
    <text evidence="6">The sequence shown here is derived from an EMBL/GenBank/DDBJ whole genome shotgun (WGS) entry which is preliminary data.</text>
</comment>
<evidence type="ECO:0000256" key="1">
    <source>
        <dbReference type="ARBA" id="ARBA00022527"/>
    </source>
</evidence>
<dbReference type="Pfam" id="PF03618">
    <property type="entry name" value="Kinase-PPPase"/>
    <property type="match status" value="1"/>
</dbReference>
<keyword evidence="7" id="KW-1185">Reference proteome</keyword>
<feature type="non-terminal residue" evidence="6">
    <location>
        <position position="681"/>
    </location>
</feature>
<keyword evidence="1" id="KW-0723">Serine/threonine-protein kinase</keyword>
<dbReference type="InterPro" id="IPR005177">
    <property type="entry name" value="Kinase-pyrophosphorylase"/>
</dbReference>
<evidence type="ECO:0000256" key="2">
    <source>
        <dbReference type="ARBA" id="ARBA00022679"/>
    </source>
</evidence>
<dbReference type="AlphaFoldDB" id="A0A8J4FCK2"/>
<dbReference type="EMBL" id="BNCP01000002">
    <property type="protein sequence ID" value="GIL70624.1"/>
    <property type="molecule type" value="Genomic_DNA"/>
</dbReference>
<dbReference type="OrthoDB" id="416832at2759"/>
<evidence type="ECO:0000313" key="7">
    <source>
        <dbReference type="Proteomes" id="UP000747110"/>
    </source>
</evidence>
<evidence type="ECO:0000256" key="3">
    <source>
        <dbReference type="ARBA" id="ARBA00022741"/>
    </source>
</evidence>
<dbReference type="NCBIfam" id="NF003742">
    <property type="entry name" value="PRK05339.1"/>
    <property type="match status" value="1"/>
</dbReference>
<dbReference type="Proteomes" id="UP000747110">
    <property type="component" value="Unassembled WGS sequence"/>
</dbReference>
<dbReference type="PANTHER" id="PTHR31756:SF3">
    <property type="entry name" value="PYRUVATE, PHOSPHATE DIKINASE REGULATORY PROTEIN 1, CHLOROPLASTIC"/>
    <property type="match status" value="1"/>
</dbReference>
<feature type="coiled-coil region" evidence="5">
    <location>
        <begin position="129"/>
        <end position="156"/>
    </location>
</feature>
<protein>
    <submittedName>
        <fullName evidence="6">Uncharacterized protein</fullName>
    </submittedName>
</protein>
<gene>
    <name evidence="6" type="ORF">Vretifemale_1364</name>
</gene>
<dbReference type="PANTHER" id="PTHR31756">
    <property type="entry name" value="PYRUVATE, PHOSPHATE DIKINASE REGULATORY PROTEIN 1, CHLOROPLASTIC"/>
    <property type="match status" value="1"/>
</dbReference>
<keyword evidence="4" id="KW-0418">Kinase</keyword>
<name>A0A8J4FCK2_9CHLO</name>
<keyword evidence="5" id="KW-0175">Coiled coil</keyword>
<dbReference type="GO" id="GO:0004674">
    <property type="term" value="F:protein serine/threonine kinase activity"/>
    <property type="evidence" value="ECO:0007669"/>
    <property type="project" value="UniProtKB-KW"/>
</dbReference>
<keyword evidence="2" id="KW-0808">Transferase</keyword>
<dbReference type="GO" id="GO:0005524">
    <property type="term" value="F:ATP binding"/>
    <property type="evidence" value="ECO:0007669"/>
    <property type="project" value="InterPro"/>
</dbReference>
<reference evidence="6" key="1">
    <citation type="journal article" date="2021" name="Proc. Natl. Acad. Sci. U.S.A.">
        <title>Three genomes in the algal genus Volvox reveal the fate of a haploid sex-determining region after a transition to homothallism.</title>
        <authorList>
            <person name="Yamamoto K."/>
            <person name="Hamaji T."/>
            <person name="Kawai-Toyooka H."/>
            <person name="Matsuzaki R."/>
            <person name="Takahashi F."/>
            <person name="Nishimura Y."/>
            <person name="Kawachi M."/>
            <person name="Noguchi H."/>
            <person name="Minakuchi Y."/>
            <person name="Umen J.G."/>
            <person name="Toyoda A."/>
            <person name="Nozaki H."/>
        </authorList>
    </citation>
    <scope>NUCLEOTIDE SEQUENCE</scope>
    <source>
        <strain evidence="6">NIES-3786</strain>
    </source>
</reference>
<evidence type="ECO:0000256" key="5">
    <source>
        <dbReference type="SAM" id="Coils"/>
    </source>
</evidence>